<accession>A0AAV1VE62</accession>
<evidence type="ECO:0000313" key="2">
    <source>
        <dbReference type="EMBL" id="CAK7945219.1"/>
    </source>
</evidence>
<dbReference type="EMBL" id="CAKLBY020000320">
    <property type="protein sequence ID" value="CAK7945219.1"/>
    <property type="molecule type" value="Genomic_DNA"/>
</dbReference>
<organism evidence="2 3">
    <name type="scientific">Peronospora matthiolae</name>
    <dbReference type="NCBI Taxonomy" id="2874970"/>
    <lineage>
        <taxon>Eukaryota</taxon>
        <taxon>Sar</taxon>
        <taxon>Stramenopiles</taxon>
        <taxon>Oomycota</taxon>
        <taxon>Peronosporomycetes</taxon>
        <taxon>Peronosporales</taxon>
        <taxon>Peronosporaceae</taxon>
        <taxon>Peronospora</taxon>
    </lineage>
</organism>
<feature type="region of interest" description="Disordered" evidence="1">
    <location>
        <begin position="26"/>
        <end position="65"/>
    </location>
</feature>
<name>A0AAV1VE62_9STRA</name>
<sequence length="628" mass="68697">MPKGRLKQRLRRDSIVVVNAFTLQSSTTPDATKTQQRGKRPSEKQKKRVKTLQDGSTRQELPQRLRNDLIGQNVNASGPVKLTDSELTPGSVLRVKRATDVVPGVYWVLLTRATLRACVVTLPAGDETSPAQLAGMLKLLGLQAVALHGKMTGQQRQATVQRLHAGRSQSTSVLHAMVLVTTDKFLPSTTCVTAEVVLVGAVSALATQVATTKFAHVHHVTTAAGGTAGAPELLNLTQFVPELMAPCLQQLQTRLKLARQVVDIVQRTGKRNVVAAAMDDVDKWAQKLTKLADLDDDDGEDTASGNKKKRKRAMTPDEQRLQALTEKLYVMLARGLPGLIMKNTSVSTSGGQECDSQFRGEKLKVLGLVTINAAVGTAMTDERTSAQTRWMDFAEGRQFGGQWEGSVRHGASKDRSSLALREKVCAARGKLHGSNHLSRWMPNKEPIDIEQWGGAFGKVCGHNEVVMNDLRAFYPQEVLNSKVCSKFFPAPGNQGFDGCLEHLRLACVAQSMSMTLWDAEYFIFISSRGRVTWSKKSQLLLLSLASLRCLVPALRDWTAMSGGHVPPNAVLLAIRLCCQLGHGGKRCNLPPNVLKRIMSYAFGGSARLWRQIVNAPILLDEDIVYDSE</sequence>
<evidence type="ECO:0000313" key="3">
    <source>
        <dbReference type="Proteomes" id="UP001162060"/>
    </source>
</evidence>
<gene>
    <name evidence="2" type="ORF">PM001_LOCUS30369</name>
</gene>
<reference evidence="2" key="1">
    <citation type="submission" date="2024-01" db="EMBL/GenBank/DDBJ databases">
        <authorList>
            <person name="Webb A."/>
        </authorList>
    </citation>
    <scope>NUCLEOTIDE SEQUENCE</scope>
    <source>
        <strain evidence="2">Pm1</strain>
    </source>
</reference>
<feature type="compositionally biased region" description="Polar residues" evidence="1">
    <location>
        <begin position="26"/>
        <end position="35"/>
    </location>
</feature>
<proteinExistence type="predicted"/>
<protein>
    <submittedName>
        <fullName evidence="2">Uncharacterized protein</fullName>
    </submittedName>
</protein>
<feature type="region of interest" description="Disordered" evidence="1">
    <location>
        <begin position="295"/>
        <end position="317"/>
    </location>
</feature>
<evidence type="ECO:0000256" key="1">
    <source>
        <dbReference type="SAM" id="MobiDB-lite"/>
    </source>
</evidence>
<comment type="caution">
    <text evidence="2">The sequence shown here is derived from an EMBL/GenBank/DDBJ whole genome shotgun (WGS) entry which is preliminary data.</text>
</comment>
<dbReference type="Proteomes" id="UP001162060">
    <property type="component" value="Unassembled WGS sequence"/>
</dbReference>
<dbReference type="AlphaFoldDB" id="A0AAV1VE62"/>